<dbReference type="GO" id="GO:0005730">
    <property type="term" value="C:nucleolus"/>
    <property type="evidence" value="ECO:0007669"/>
    <property type="project" value="EnsemblFungi"/>
</dbReference>
<name>S9Q0U1_SCHOY</name>
<organism evidence="4 5">
    <name type="scientific">Schizosaccharomyces octosporus (strain yFS286)</name>
    <name type="common">Fission yeast</name>
    <name type="synonym">Octosporomyces octosporus</name>
    <dbReference type="NCBI Taxonomy" id="483514"/>
    <lineage>
        <taxon>Eukaryota</taxon>
        <taxon>Fungi</taxon>
        <taxon>Dikarya</taxon>
        <taxon>Ascomycota</taxon>
        <taxon>Taphrinomycotina</taxon>
        <taxon>Schizosaccharomycetes</taxon>
        <taxon>Schizosaccharomycetales</taxon>
        <taxon>Schizosaccharomycetaceae</taxon>
        <taxon>Schizosaccharomyces</taxon>
    </lineage>
</organism>
<reference evidence="4 5" key="1">
    <citation type="journal article" date="2011" name="Science">
        <title>Comparative functional genomics of the fission yeasts.</title>
        <authorList>
            <person name="Rhind N."/>
            <person name="Chen Z."/>
            <person name="Yassour M."/>
            <person name="Thompson D.A."/>
            <person name="Haas B.J."/>
            <person name="Habib N."/>
            <person name="Wapinski I."/>
            <person name="Roy S."/>
            <person name="Lin M.F."/>
            <person name="Heiman D.I."/>
            <person name="Young S.K."/>
            <person name="Furuya K."/>
            <person name="Guo Y."/>
            <person name="Pidoux A."/>
            <person name="Chen H.M."/>
            <person name="Robbertse B."/>
            <person name="Goldberg J.M."/>
            <person name="Aoki K."/>
            <person name="Bayne E.H."/>
            <person name="Berlin A.M."/>
            <person name="Desjardins C.A."/>
            <person name="Dobbs E."/>
            <person name="Dukaj L."/>
            <person name="Fan L."/>
            <person name="FitzGerald M.G."/>
            <person name="French C."/>
            <person name="Gujja S."/>
            <person name="Hansen K."/>
            <person name="Keifenheim D."/>
            <person name="Levin J.Z."/>
            <person name="Mosher R.A."/>
            <person name="Mueller C.A."/>
            <person name="Pfiffner J."/>
            <person name="Priest M."/>
            <person name="Russ C."/>
            <person name="Smialowska A."/>
            <person name="Swoboda P."/>
            <person name="Sykes S.M."/>
            <person name="Vaughn M."/>
            <person name="Vengrova S."/>
            <person name="Yoder R."/>
            <person name="Zeng Q."/>
            <person name="Allshire R."/>
            <person name="Baulcombe D."/>
            <person name="Birren B.W."/>
            <person name="Brown W."/>
            <person name="Ekwall K."/>
            <person name="Kellis M."/>
            <person name="Leatherwood J."/>
            <person name="Levin H."/>
            <person name="Margalit H."/>
            <person name="Martienssen R."/>
            <person name="Nieduszynski C.A."/>
            <person name="Spatafora J.W."/>
            <person name="Friedman N."/>
            <person name="Dalgaard J.Z."/>
            <person name="Baumann P."/>
            <person name="Niki H."/>
            <person name="Regev A."/>
            <person name="Nusbaum C."/>
        </authorList>
    </citation>
    <scope>NUCLEOTIDE SEQUENCE [LARGE SCALE GENOMIC DNA]</scope>
    <source>
        <strain evidence="5">yFS286</strain>
    </source>
</reference>
<feature type="coiled-coil region" evidence="1">
    <location>
        <begin position="69"/>
        <end position="147"/>
    </location>
</feature>
<dbReference type="Pfam" id="PF12539">
    <property type="entry name" value="Csm1"/>
    <property type="match status" value="1"/>
</dbReference>
<feature type="compositionally biased region" description="Basic and acidic residues" evidence="2">
    <location>
        <begin position="15"/>
        <end position="51"/>
    </location>
</feature>
<dbReference type="Proteomes" id="UP000016088">
    <property type="component" value="Unassembled WGS sequence"/>
</dbReference>
<dbReference type="EMBL" id="KE503207">
    <property type="protein sequence ID" value="EPX73333.1"/>
    <property type="molecule type" value="Genomic_DNA"/>
</dbReference>
<accession>S9Q0U1</accession>
<feature type="region of interest" description="Disordered" evidence="2">
    <location>
        <begin position="1"/>
        <end position="66"/>
    </location>
</feature>
<dbReference type="AlphaFoldDB" id="S9Q0U1"/>
<evidence type="ECO:0000313" key="4">
    <source>
        <dbReference type="EMBL" id="EPX73333.1"/>
    </source>
</evidence>
<dbReference type="GO" id="GO:1990893">
    <property type="term" value="P:mitotic chromosome centromere condensation"/>
    <property type="evidence" value="ECO:0007669"/>
    <property type="project" value="EnsemblFungi"/>
</dbReference>
<dbReference type="GO" id="GO:1990644">
    <property type="term" value="F:microtubule site clamp"/>
    <property type="evidence" value="ECO:0007669"/>
    <property type="project" value="EnsemblFungi"/>
</dbReference>
<dbReference type="OMA" id="RYTCRNT"/>
<sequence length="239" mass="28240">MDQQSLKTSRKTFKQRRDSPEKEESHLDIKENILSKDHRKYGTEKDNDKPNVEPLSIPRFDDNNLPRERRHEYNELSKLLSKINALQEQSFRMATKEIVHTSETQSKELYGTIAELKRELESEKKNNDQLRQELAESKHYVQEVDEEKLLVKELFGLEVLSSKVVEEGIRYTCRNTGRRGQLEYQLLLDDSNFTFTPCLHPQRDAELMDYLPEYLTEEIIFTKEQGKLFSARIMKALQD</sequence>
<dbReference type="InterPro" id="IPR040349">
    <property type="entry name" value="Csm1/Pcs1"/>
</dbReference>
<evidence type="ECO:0000313" key="5">
    <source>
        <dbReference type="Proteomes" id="UP000016088"/>
    </source>
</evidence>
<evidence type="ECO:0000256" key="1">
    <source>
        <dbReference type="SAM" id="Coils"/>
    </source>
</evidence>
<dbReference type="GO" id="GO:0034506">
    <property type="term" value="C:chromosome, centromeric core domain"/>
    <property type="evidence" value="ECO:0007669"/>
    <property type="project" value="EnsemblFungi"/>
</dbReference>
<protein>
    <submittedName>
        <fullName evidence="4">Chromosome segregation protein Pcs1</fullName>
    </submittedName>
</protein>
<dbReference type="CDD" id="cd23787">
    <property type="entry name" value="RWD_CSM1"/>
    <property type="match status" value="1"/>
</dbReference>
<keyword evidence="5" id="KW-1185">Reference proteome</keyword>
<dbReference type="InterPro" id="IPR020981">
    <property type="entry name" value="Csm1/Pcs1_C"/>
</dbReference>
<dbReference type="GO" id="GO:0045144">
    <property type="term" value="P:meiotic sister chromatid segregation"/>
    <property type="evidence" value="ECO:0007669"/>
    <property type="project" value="EnsemblFungi"/>
</dbReference>
<dbReference type="GO" id="GO:0033551">
    <property type="term" value="C:monopolin complex"/>
    <property type="evidence" value="ECO:0007669"/>
    <property type="project" value="EnsemblFungi"/>
</dbReference>
<dbReference type="VEuPathDB" id="FungiDB:SOCG_01083"/>
<evidence type="ECO:0000256" key="2">
    <source>
        <dbReference type="SAM" id="MobiDB-lite"/>
    </source>
</evidence>
<dbReference type="PANTHER" id="PTHR28006:SF1">
    <property type="entry name" value="MONOPOLIN COMPLEX SUBUNIT CSM1"/>
    <property type="match status" value="1"/>
</dbReference>
<dbReference type="PANTHER" id="PTHR28006">
    <property type="entry name" value="MONOPOLIN COMPLEX SUBUNIT CSM1"/>
    <property type="match status" value="1"/>
</dbReference>
<proteinExistence type="predicted"/>
<evidence type="ECO:0000259" key="3">
    <source>
        <dbReference type="Pfam" id="PF12539"/>
    </source>
</evidence>
<dbReference type="Gene3D" id="3.90.1150.80">
    <property type="match status" value="1"/>
</dbReference>
<dbReference type="eggNOG" id="ENOG502R6WM">
    <property type="taxonomic scope" value="Eukaryota"/>
</dbReference>
<dbReference type="RefSeq" id="XP_013018957.1">
    <property type="nucleotide sequence ID" value="XM_013163503.1"/>
</dbReference>
<dbReference type="OrthoDB" id="5373715at2759"/>
<keyword evidence="1" id="KW-0175">Coiled coil</keyword>
<feature type="domain" description="Monopolin complex subunit Csm1/Pcs1 C-terminal" evidence="3">
    <location>
        <begin position="150"/>
        <end position="223"/>
    </location>
</feature>
<dbReference type="GeneID" id="25030067"/>
<dbReference type="GO" id="GO:0051315">
    <property type="term" value="P:attachment of mitotic spindle microtubules to kinetochore"/>
    <property type="evidence" value="ECO:0007669"/>
    <property type="project" value="EnsemblFungi"/>
</dbReference>
<gene>
    <name evidence="4" type="ORF">SOCG_01083</name>
</gene>
<dbReference type="GO" id="GO:0072686">
    <property type="term" value="C:mitotic spindle"/>
    <property type="evidence" value="ECO:0007669"/>
    <property type="project" value="EnsemblFungi"/>
</dbReference>
<dbReference type="HOGENOM" id="CLU_093249_0_0_1"/>
<dbReference type="InterPro" id="IPR038608">
    <property type="entry name" value="Csm1/Pcs1_C_sf"/>
</dbReference>